<gene>
    <name evidence="1" type="ORF">EV196_107281</name>
</gene>
<dbReference type="RefSeq" id="WP_132218629.1">
    <property type="nucleotide sequence ID" value="NZ_OX156936.1"/>
</dbReference>
<dbReference type="AlphaFoldDB" id="A0A4R1RF43"/>
<comment type="caution">
    <text evidence="1">The sequence shown here is derived from an EMBL/GenBank/DDBJ whole genome shotgun (WGS) entry which is preliminary data.</text>
</comment>
<keyword evidence="2" id="KW-1185">Reference proteome</keyword>
<proteinExistence type="predicted"/>
<accession>A0A4R1RF43</accession>
<evidence type="ECO:0000313" key="1">
    <source>
        <dbReference type="EMBL" id="TCL64568.1"/>
    </source>
</evidence>
<dbReference type="Proteomes" id="UP000295455">
    <property type="component" value="Unassembled WGS sequence"/>
</dbReference>
<protein>
    <recommendedName>
        <fullName evidence="3">HEPN domain-containing protein</fullName>
    </recommendedName>
</protein>
<dbReference type="OrthoDB" id="1321649at2"/>
<reference evidence="1 2" key="1">
    <citation type="submission" date="2019-03" db="EMBL/GenBank/DDBJ databases">
        <title>Genomic Encyclopedia of Type Strains, Phase IV (KMG-IV): sequencing the most valuable type-strain genomes for metagenomic binning, comparative biology and taxonomic classification.</title>
        <authorList>
            <person name="Goeker M."/>
        </authorList>
    </citation>
    <scope>NUCLEOTIDE SEQUENCE [LARGE SCALE GENOMIC DNA]</scope>
    <source>
        <strain evidence="1 2">DSM 18792</strain>
    </source>
</reference>
<evidence type="ECO:0000313" key="2">
    <source>
        <dbReference type="Proteomes" id="UP000295455"/>
    </source>
</evidence>
<sequence length="300" mass="35329">MKTKAPAKFPFKKELIGLIKKELPLHSIYVIGVYPEKKRQDIYLTPGCTNPQKLVTYTLLIIGHKSPRKSQGDFMYGLYNKMQQRCKVYVIFHTLSNIMDRIDVGDNFLTRTISQTPCLYKEDDALFRFSRYRICYHKQVFKTIKAGWKSRMERADYMLKVIDTIMDNEEPNSKLAIVHGAMEQICMALLNLFWEYKPHHYSLDYLLHLCSHFTQLPNKIFPRTTFGLQRQYYMLCNAQDIIRFKGKNEFSSNDAHKVAKLCERFYEEAITLGKDQLKHLKELHCQPSQLNSESKEKKTS</sequence>
<dbReference type="Gene3D" id="1.20.120.330">
    <property type="entry name" value="Nucleotidyltransferases domain 2"/>
    <property type="match status" value="1"/>
</dbReference>
<organism evidence="1 2">
    <name type="scientific">Mariniflexile fucanivorans</name>
    <dbReference type="NCBI Taxonomy" id="264023"/>
    <lineage>
        <taxon>Bacteria</taxon>
        <taxon>Pseudomonadati</taxon>
        <taxon>Bacteroidota</taxon>
        <taxon>Flavobacteriia</taxon>
        <taxon>Flavobacteriales</taxon>
        <taxon>Flavobacteriaceae</taxon>
        <taxon>Mariniflexile</taxon>
    </lineage>
</organism>
<dbReference type="EMBL" id="SLUP01000007">
    <property type="protein sequence ID" value="TCL64568.1"/>
    <property type="molecule type" value="Genomic_DNA"/>
</dbReference>
<evidence type="ECO:0008006" key="3">
    <source>
        <dbReference type="Google" id="ProtNLM"/>
    </source>
</evidence>
<name>A0A4R1RF43_9FLAO</name>